<protein>
    <recommendedName>
        <fullName evidence="1">N-acetyltransferase domain-containing protein</fullName>
    </recommendedName>
</protein>
<dbReference type="EMBL" id="FNKH01000002">
    <property type="protein sequence ID" value="SDQ84388.1"/>
    <property type="molecule type" value="Genomic_DNA"/>
</dbReference>
<dbReference type="Proteomes" id="UP000181917">
    <property type="component" value="Unassembled WGS sequence"/>
</dbReference>
<dbReference type="SUPFAM" id="SSF55729">
    <property type="entry name" value="Acyl-CoA N-acyltransferases (Nat)"/>
    <property type="match status" value="1"/>
</dbReference>
<gene>
    <name evidence="2" type="ORF">SAMN04489742_2788</name>
</gene>
<dbReference type="InterPro" id="IPR016181">
    <property type="entry name" value="Acyl_CoA_acyltransferase"/>
</dbReference>
<organism evidence="2 3">
    <name type="scientific">Crystallibacter crystallopoietes</name>
    <dbReference type="NCBI Taxonomy" id="37928"/>
    <lineage>
        <taxon>Bacteria</taxon>
        <taxon>Bacillati</taxon>
        <taxon>Actinomycetota</taxon>
        <taxon>Actinomycetes</taxon>
        <taxon>Micrococcales</taxon>
        <taxon>Micrococcaceae</taxon>
        <taxon>Crystallibacter</taxon>
    </lineage>
</organism>
<dbReference type="Gene3D" id="3.40.630.30">
    <property type="match status" value="1"/>
</dbReference>
<dbReference type="AlphaFoldDB" id="A0A1H1E7A3"/>
<feature type="domain" description="N-acetyltransferase" evidence="1">
    <location>
        <begin position="5"/>
        <end position="91"/>
    </location>
</feature>
<sequence length="108" mass="12146">MPVVRHNPAASQFDIYDNGVVAGYLRYRMEGSEIWFLTTTIMPRYQGKDFETELIRSVLDDAHHRRLGVLPFCPEVRKFIAGNPQYLQLVPPAQLGSFKLGPAGAPTV</sequence>
<name>A0A1H1E7A3_9MICC</name>
<evidence type="ECO:0000259" key="1">
    <source>
        <dbReference type="PROSITE" id="PS51729"/>
    </source>
</evidence>
<accession>A0A1H1E7A3</accession>
<evidence type="ECO:0000313" key="2">
    <source>
        <dbReference type="EMBL" id="SDQ84388.1"/>
    </source>
</evidence>
<proteinExistence type="predicted"/>
<dbReference type="Pfam" id="PF14542">
    <property type="entry name" value="Acetyltransf_CG"/>
    <property type="match status" value="1"/>
</dbReference>
<keyword evidence="3" id="KW-1185">Reference proteome</keyword>
<reference evidence="2 3" key="1">
    <citation type="submission" date="2016-10" db="EMBL/GenBank/DDBJ databases">
        <authorList>
            <person name="de Groot N.N."/>
        </authorList>
    </citation>
    <scope>NUCLEOTIDE SEQUENCE [LARGE SCALE GENOMIC DNA]</scope>
    <source>
        <strain evidence="2 3">DSM 20117</strain>
    </source>
</reference>
<dbReference type="InterPro" id="IPR031165">
    <property type="entry name" value="GNAT_YJDJ"/>
</dbReference>
<evidence type="ECO:0000313" key="3">
    <source>
        <dbReference type="Proteomes" id="UP000181917"/>
    </source>
</evidence>
<dbReference type="STRING" id="37928.SAMN04489742_2788"/>
<dbReference type="PROSITE" id="PS51729">
    <property type="entry name" value="GNAT_YJDJ"/>
    <property type="match status" value="1"/>
</dbReference>